<feature type="domain" description="Spt6 acidic N-terminal" evidence="2">
    <location>
        <begin position="164"/>
        <end position="238"/>
    </location>
</feature>
<feature type="region of interest" description="Disordered" evidence="1">
    <location>
        <begin position="347"/>
        <end position="386"/>
    </location>
</feature>
<evidence type="ECO:0000259" key="2">
    <source>
        <dbReference type="Pfam" id="PF14632"/>
    </source>
</evidence>
<dbReference type="GO" id="GO:0140673">
    <property type="term" value="P:transcription elongation-coupled chromatin remodeling"/>
    <property type="evidence" value="ECO:0007669"/>
    <property type="project" value="InterPro"/>
</dbReference>
<feature type="compositionally biased region" description="Basic residues" evidence="1">
    <location>
        <begin position="150"/>
        <end position="160"/>
    </location>
</feature>
<keyword evidence="4" id="KW-1185">Reference proteome</keyword>
<dbReference type="InterPro" id="IPR017072">
    <property type="entry name" value="TF_Spt6"/>
</dbReference>
<dbReference type="InParanoid" id="E4Y0Q2"/>
<dbReference type="AlphaFoldDB" id="E4Y0Q2"/>
<feature type="region of interest" description="Disordered" evidence="1">
    <location>
        <begin position="460"/>
        <end position="487"/>
    </location>
</feature>
<proteinExistence type="predicted"/>
<dbReference type="GO" id="GO:0031491">
    <property type="term" value="F:nucleosome binding"/>
    <property type="evidence" value="ECO:0007669"/>
    <property type="project" value="TreeGrafter"/>
</dbReference>
<reference evidence="3" key="1">
    <citation type="journal article" date="2010" name="Science">
        <title>Plasticity of animal genome architecture unmasked by rapid evolution of a pelagic tunicate.</title>
        <authorList>
            <person name="Denoeud F."/>
            <person name="Henriet S."/>
            <person name="Mungpakdee S."/>
            <person name="Aury J.M."/>
            <person name="Da Silva C."/>
            <person name="Brinkmann H."/>
            <person name="Mikhaleva J."/>
            <person name="Olsen L.C."/>
            <person name="Jubin C."/>
            <person name="Canestro C."/>
            <person name="Bouquet J.M."/>
            <person name="Danks G."/>
            <person name="Poulain J."/>
            <person name="Campsteijn C."/>
            <person name="Adamski M."/>
            <person name="Cross I."/>
            <person name="Yadetie F."/>
            <person name="Muffato M."/>
            <person name="Louis A."/>
            <person name="Butcher S."/>
            <person name="Tsagkogeorga G."/>
            <person name="Konrad A."/>
            <person name="Singh S."/>
            <person name="Jensen M.F."/>
            <person name="Cong E.H."/>
            <person name="Eikeseth-Otteraa H."/>
            <person name="Noel B."/>
            <person name="Anthouard V."/>
            <person name="Porcel B.M."/>
            <person name="Kachouri-Lafond R."/>
            <person name="Nishino A."/>
            <person name="Ugolini M."/>
            <person name="Chourrout P."/>
            <person name="Nishida H."/>
            <person name="Aasland R."/>
            <person name="Huzurbazar S."/>
            <person name="Westhof E."/>
            <person name="Delsuc F."/>
            <person name="Lehrach H."/>
            <person name="Reinhardt R."/>
            <person name="Weissenbach J."/>
            <person name="Roy S.W."/>
            <person name="Artiguenave F."/>
            <person name="Postlethwait J.H."/>
            <person name="Manak J.R."/>
            <person name="Thompson E.M."/>
            <person name="Jaillon O."/>
            <person name="Du Pasquier L."/>
            <person name="Boudinot P."/>
            <person name="Liberles D.A."/>
            <person name="Volff J.N."/>
            <person name="Philippe H."/>
            <person name="Lenhard B."/>
            <person name="Roest Crollius H."/>
            <person name="Wincker P."/>
            <person name="Chourrout D."/>
        </authorList>
    </citation>
    <scope>NUCLEOTIDE SEQUENCE [LARGE SCALE GENOMIC DNA]</scope>
</reference>
<feature type="compositionally biased region" description="Acidic residues" evidence="1">
    <location>
        <begin position="132"/>
        <end position="147"/>
    </location>
</feature>
<feature type="non-terminal residue" evidence="3">
    <location>
        <position position="658"/>
    </location>
</feature>
<dbReference type="Pfam" id="PF14632">
    <property type="entry name" value="SPT6_acidic"/>
    <property type="match status" value="1"/>
</dbReference>
<accession>E4Y0Q2</accession>
<organism evidence="3">
    <name type="scientific">Oikopleura dioica</name>
    <name type="common">Tunicate</name>
    <dbReference type="NCBI Taxonomy" id="34765"/>
    <lineage>
        <taxon>Eukaryota</taxon>
        <taxon>Metazoa</taxon>
        <taxon>Chordata</taxon>
        <taxon>Tunicata</taxon>
        <taxon>Appendicularia</taxon>
        <taxon>Copelata</taxon>
        <taxon>Oikopleuridae</taxon>
        <taxon>Oikopleura</taxon>
    </lineage>
</organism>
<evidence type="ECO:0000313" key="4">
    <source>
        <dbReference type="Proteomes" id="UP000001307"/>
    </source>
</evidence>
<feature type="compositionally biased region" description="Acidic residues" evidence="1">
    <location>
        <begin position="347"/>
        <end position="357"/>
    </location>
</feature>
<dbReference type="GO" id="GO:0042393">
    <property type="term" value="F:histone binding"/>
    <property type="evidence" value="ECO:0007669"/>
    <property type="project" value="TreeGrafter"/>
</dbReference>
<dbReference type="GO" id="GO:0008023">
    <property type="term" value="C:transcription elongation factor complex"/>
    <property type="evidence" value="ECO:0007669"/>
    <property type="project" value="TreeGrafter"/>
</dbReference>
<feature type="compositionally biased region" description="Basic and acidic residues" evidence="1">
    <location>
        <begin position="254"/>
        <end position="263"/>
    </location>
</feature>
<feature type="compositionally biased region" description="Polar residues" evidence="1">
    <location>
        <begin position="646"/>
        <end position="658"/>
    </location>
</feature>
<feature type="compositionally biased region" description="Basic residues" evidence="1">
    <location>
        <begin position="192"/>
        <end position="201"/>
    </location>
</feature>
<dbReference type="PANTHER" id="PTHR10145:SF6">
    <property type="entry name" value="TRANSCRIPTION ELONGATION FACTOR SPT6"/>
    <property type="match status" value="1"/>
</dbReference>
<feature type="compositionally biased region" description="Acidic residues" evidence="1">
    <location>
        <begin position="241"/>
        <end position="253"/>
    </location>
</feature>
<name>E4Y0Q2_OIKDI</name>
<feature type="compositionally biased region" description="Acidic residues" evidence="1">
    <location>
        <begin position="164"/>
        <end position="188"/>
    </location>
</feature>
<gene>
    <name evidence="3" type="ORF">GSOID_T00013734001</name>
</gene>
<feature type="compositionally biased region" description="Basic and acidic residues" evidence="1">
    <location>
        <begin position="460"/>
        <end position="480"/>
    </location>
</feature>
<dbReference type="InterPro" id="IPR028083">
    <property type="entry name" value="Spt6_acidic_N_dom"/>
</dbReference>
<dbReference type="PANTHER" id="PTHR10145">
    <property type="entry name" value="TRANSCRIPTION ELONGATION FACTOR SPT6"/>
    <property type="match status" value="1"/>
</dbReference>
<feature type="compositionally biased region" description="Basic and acidic residues" evidence="1">
    <location>
        <begin position="202"/>
        <end position="212"/>
    </location>
</feature>
<feature type="compositionally biased region" description="Basic and acidic residues" evidence="1">
    <location>
        <begin position="275"/>
        <end position="287"/>
    </location>
</feature>
<dbReference type="Proteomes" id="UP000001307">
    <property type="component" value="Unassembled WGS sequence"/>
</dbReference>
<feature type="region of interest" description="Disordered" evidence="1">
    <location>
        <begin position="599"/>
        <end position="658"/>
    </location>
</feature>
<protein>
    <recommendedName>
        <fullName evidence="2">Spt6 acidic N-terminal domain-containing protein</fullName>
    </recommendedName>
</protein>
<evidence type="ECO:0000313" key="3">
    <source>
        <dbReference type="EMBL" id="CBY15460.1"/>
    </source>
</evidence>
<dbReference type="EMBL" id="FN653520">
    <property type="protein sequence ID" value="CBY15460.1"/>
    <property type="molecule type" value="Genomic_DNA"/>
</dbReference>
<feature type="region of interest" description="Disordered" evidence="1">
    <location>
        <begin position="1"/>
        <end position="315"/>
    </location>
</feature>
<sequence>MSSSDESDDEPRRNVQAEDSASDSDTGRPQARINDSASSDEDEAPRARNNLASSDDSDDEPISRKPTKADSASDDSDGEKVSKEQSDDPMSASDDDTQQERDFIFLGDSDDAETDDSADEKPKKKKKWNPADFEDGMAEEDSDEDEDNLRKKKKSKKKKKVLDDSDDDESDSEEGDLEGLIDDGEIDEGGERRRKKKKKKRRDGDDALRDDKLDDDDFDLINENLGINVNRRQKLNRVVMDSDDEDDANEDLDDRDRIQRDIFDETLGSDEDQPMEPRRPRREKDNFDSESESDNENNFIVDDQGNPIYQNKKSKNGNVYVDENLREAANIFDIDPTQLGEMFEDFENEYGEYDEDEPRPVKQKKSKKALTDLYEPDELERRGYNDEATAIIDEDRPERFQTRGDGQCPVKYIDNDGQADSEAIENELELEARWILENAFNSSISNQEFEDPMYRQEVKQLPEWKKRPRDGEEREPEPEKMPTVYASPYPKKRIDDAAKIFLKYKDYADLRDHEDREQRLKYILEYGRKYNTFLYKIYKALYNFRVGEGISNGLTVLEPAFIYKYRQEQILQWDLIGKYVKDEFGISLKDYRFERESDFRSGGDPWDSHVSTQGDSWGNPESMRGPGGWGDAPASPVASGWDNNDAAENSSGWDKSDS</sequence>
<dbReference type="GO" id="GO:0034728">
    <property type="term" value="P:nucleosome organization"/>
    <property type="evidence" value="ECO:0007669"/>
    <property type="project" value="TreeGrafter"/>
</dbReference>
<evidence type="ECO:0000256" key="1">
    <source>
        <dbReference type="SAM" id="MobiDB-lite"/>
    </source>
</evidence>
<feature type="compositionally biased region" description="Acidic residues" evidence="1">
    <location>
        <begin position="108"/>
        <end position="118"/>
    </location>
</feature>